<protein>
    <recommendedName>
        <fullName evidence="6">Rhamnogalacturonan endolyase</fullName>
    </recommendedName>
</protein>
<dbReference type="SUPFAM" id="SSF49785">
    <property type="entry name" value="Galactose-binding domain-like"/>
    <property type="match status" value="1"/>
</dbReference>
<dbReference type="AlphaFoldDB" id="A0AA38CAZ9"/>
<dbReference type="InterPro" id="IPR008979">
    <property type="entry name" value="Galactose-bd-like_sf"/>
</dbReference>
<dbReference type="PANTHER" id="PTHR32018">
    <property type="entry name" value="RHAMNOGALACTURONATE LYASE FAMILY PROTEIN"/>
    <property type="match status" value="1"/>
</dbReference>
<evidence type="ECO:0000313" key="5">
    <source>
        <dbReference type="Proteomes" id="UP000824469"/>
    </source>
</evidence>
<accession>A0AA38CAZ9</accession>
<dbReference type="Pfam" id="PF06045">
    <property type="entry name" value="Rhamnogal_lyase"/>
    <property type="match status" value="1"/>
</dbReference>
<feature type="domain" description="Rhamnogalacturonan lyase" evidence="3">
    <location>
        <begin position="283"/>
        <end position="345"/>
    </location>
</feature>
<sequence>VVLENHIVSVTLSKRQGAVVGIEYGGINNLMATLNVESHRGYWDLNWNEPGGPLKHDLVEGTEFSVVRATTDQVEVSFVRNWDPSLQDTTQIPVNIDMRYILLHGSSGFYAYAIYERPVGFPDCDLVQTRMVFRLQKDKFEYMAIADDKQRIMPIEDDRKPERCQTLAYPEAVLLTNPTNPALKGEIFHSAHYIGDNSCQFRNGEAWRKVFGPFYVHLNSSVECTDPFLLWEDAKQQRLLEEQSWPYSFPASPYFIKKEERCSVFGRFLVYDRFISTEAFSADSAFIGLASPGENGLWQKESKGYQFWTKTDKNGIFQITNIHPGEYNIYGWVPNFVGDYKNEKILKLFTGSSTNLGDLIYKPPRNGPTIWEIGIPDRAATEFYVPDPKPMYINRLFLNHSEKFRQYGLWERYADLYPARDLVYIQLELVTTKGIGFLLMLP</sequence>
<keyword evidence="5" id="KW-1185">Reference proteome</keyword>
<dbReference type="InterPro" id="IPR013784">
    <property type="entry name" value="Carb-bd-like_fold"/>
</dbReference>
<evidence type="ECO:0008006" key="6">
    <source>
        <dbReference type="Google" id="ProtNLM"/>
    </source>
</evidence>
<keyword evidence="1" id="KW-0732">Signal</keyword>
<gene>
    <name evidence="4" type="ORF">KI387_041087</name>
</gene>
<dbReference type="Pfam" id="PF14686">
    <property type="entry name" value="fn3_3"/>
    <property type="match status" value="1"/>
</dbReference>
<dbReference type="Gene3D" id="2.60.40.1120">
    <property type="entry name" value="Carboxypeptidase-like, regulatory domain"/>
    <property type="match status" value="1"/>
</dbReference>
<dbReference type="GO" id="GO:0030246">
    <property type="term" value="F:carbohydrate binding"/>
    <property type="evidence" value="ECO:0007669"/>
    <property type="project" value="InterPro"/>
</dbReference>
<evidence type="ECO:0000256" key="1">
    <source>
        <dbReference type="ARBA" id="ARBA00022729"/>
    </source>
</evidence>
<evidence type="ECO:0000259" key="3">
    <source>
        <dbReference type="Pfam" id="PF14686"/>
    </source>
</evidence>
<dbReference type="Proteomes" id="UP000824469">
    <property type="component" value="Unassembled WGS sequence"/>
</dbReference>
<feature type="non-terminal residue" evidence="4">
    <location>
        <position position="1"/>
    </location>
</feature>
<dbReference type="PANTHER" id="PTHR32018:SF22">
    <property type="entry name" value="RHAMNOGALACTURONAN ENDOLYASE"/>
    <property type="match status" value="1"/>
</dbReference>
<feature type="non-terminal residue" evidence="4">
    <location>
        <position position="442"/>
    </location>
</feature>
<dbReference type="InterPro" id="IPR010325">
    <property type="entry name" value="Rhamnogal_lyase"/>
</dbReference>
<organism evidence="4 5">
    <name type="scientific">Taxus chinensis</name>
    <name type="common">Chinese yew</name>
    <name type="synonym">Taxus wallichiana var. chinensis</name>
    <dbReference type="NCBI Taxonomy" id="29808"/>
    <lineage>
        <taxon>Eukaryota</taxon>
        <taxon>Viridiplantae</taxon>
        <taxon>Streptophyta</taxon>
        <taxon>Embryophyta</taxon>
        <taxon>Tracheophyta</taxon>
        <taxon>Spermatophyta</taxon>
        <taxon>Pinopsida</taxon>
        <taxon>Pinidae</taxon>
        <taxon>Conifers II</taxon>
        <taxon>Cupressales</taxon>
        <taxon>Taxaceae</taxon>
        <taxon>Taxus</taxon>
    </lineage>
</organism>
<dbReference type="InterPro" id="IPR029413">
    <property type="entry name" value="RG-lyase_II"/>
</dbReference>
<dbReference type="SUPFAM" id="SSF49452">
    <property type="entry name" value="Starch-binding domain-like"/>
    <property type="match status" value="1"/>
</dbReference>
<reference evidence="4 5" key="1">
    <citation type="journal article" date="2021" name="Nat. Plants">
        <title>The Taxus genome provides insights into paclitaxel biosynthesis.</title>
        <authorList>
            <person name="Xiong X."/>
            <person name="Gou J."/>
            <person name="Liao Q."/>
            <person name="Li Y."/>
            <person name="Zhou Q."/>
            <person name="Bi G."/>
            <person name="Li C."/>
            <person name="Du R."/>
            <person name="Wang X."/>
            <person name="Sun T."/>
            <person name="Guo L."/>
            <person name="Liang H."/>
            <person name="Lu P."/>
            <person name="Wu Y."/>
            <person name="Zhang Z."/>
            <person name="Ro D.K."/>
            <person name="Shang Y."/>
            <person name="Huang S."/>
            <person name="Yan J."/>
        </authorList>
    </citation>
    <scope>NUCLEOTIDE SEQUENCE [LARGE SCALE GENOMIC DNA]</scope>
    <source>
        <strain evidence="4">Ta-2019</strain>
    </source>
</reference>
<evidence type="ECO:0000259" key="2">
    <source>
        <dbReference type="Pfam" id="PF14683"/>
    </source>
</evidence>
<evidence type="ECO:0000313" key="4">
    <source>
        <dbReference type="EMBL" id="KAH9293707.1"/>
    </source>
</evidence>
<proteinExistence type="predicted"/>
<name>A0AA38CAZ9_TAXCH</name>
<comment type="caution">
    <text evidence="4">The sequence shown here is derived from an EMBL/GenBank/DDBJ whole genome shotgun (WGS) entry which is preliminary data.</text>
</comment>
<dbReference type="OMA" id="RPWFDSS"/>
<dbReference type="CDD" id="cd10316">
    <property type="entry name" value="RGL4_M"/>
    <property type="match status" value="1"/>
</dbReference>
<dbReference type="InterPro" id="IPR029411">
    <property type="entry name" value="RG-lyase_III"/>
</dbReference>
<dbReference type="InterPro" id="IPR051850">
    <property type="entry name" value="Polysacch_Lyase_4"/>
</dbReference>
<dbReference type="EMBL" id="JAHRHJ020000810">
    <property type="protein sequence ID" value="KAH9293707.1"/>
    <property type="molecule type" value="Genomic_DNA"/>
</dbReference>
<dbReference type="Pfam" id="PF14683">
    <property type="entry name" value="CBM-like"/>
    <property type="match status" value="1"/>
</dbReference>
<feature type="domain" description="Rhamnogalacturonan lyase" evidence="2">
    <location>
        <begin position="369"/>
        <end position="424"/>
    </location>
</feature>